<dbReference type="EMBL" id="ML743567">
    <property type="protein sequence ID" value="KAE8139286.1"/>
    <property type="molecule type" value="Genomic_DNA"/>
</dbReference>
<name>A0A5N6SX84_ASPPS</name>
<sequence>MSLFNQRREDFEPNPYSNSELWPYNDLFNPYNGVNHTFAQPGNAFLNNFASSNCIVDHSQFNASTSTTLVGDENVGLRLKERSLNNWGESQESVPPTELPSEFNCQKTFSEPSERNADGIFNIDNFSVTTSGDTSTVAALHSSIDNFSTAIQNLTTEAGSISETVERHSSVIDAFALKFQNIPDVFSVLDMKTSTISSRVEGLEDSLHEKIEVMSNRVDILASSLHDKMDNISGRVDKLAEMVEKVVKCERLAMEKFGHLTKRMEHPVSFQSQSKAAVDLRRRSPLDQI</sequence>
<reference evidence="1 2" key="1">
    <citation type="submission" date="2019-04" db="EMBL/GenBank/DDBJ databases">
        <title>Friends and foes A comparative genomics study of 23 Aspergillus species from section Flavi.</title>
        <authorList>
            <consortium name="DOE Joint Genome Institute"/>
            <person name="Kjaerbolling I."/>
            <person name="Vesth T."/>
            <person name="Frisvad J.C."/>
            <person name="Nybo J.L."/>
            <person name="Theobald S."/>
            <person name="Kildgaard S."/>
            <person name="Isbrandt T."/>
            <person name="Kuo A."/>
            <person name="Sato A."/>
            <person name="Lyhne E.K."/>
            <person name="Kogle M.E."/>
            <person name="Wiebenga A."/>
            <person name="Kun R.S."/>
            <person name="Lubbers R.J."/>
            <person name="Makela M.R."/>
            <person name="Barry K."/>
            <person name="Chovatia M."/>
            <person name="Clum A."/>
            <person name="Daum C."/>
            <person name="Haridas S."/>
            <person name="He G."/>
            <person name="LaButti K."/>
            <person name="Lipzen A."/>
            <person name="Mondo S."/>
            <person name="Riley R."/>
            <person name="Salamov A."/>
            <person name="Simmons B.A."/>
            <person name="Magnuson J.K."/>
            <person name="Henrissat B."/>
            <person name="Mortensen U.H."/>
            <person name="Larsen T.O."/>
            <person name="Devries R.P."/>
            <person name="Grigoriev I.V."/>
            <person name="Machida M."/>
            <person name="Baker S.E."/>
            <person name="Andersen M.R."/>
        </authorList>
    </citation>
    <scope>NUCLEOTIDE SEQUENCE [LARGE SCALE GENOMIC DNA]</scope>
    <source>
        <strain evidence="1 2">CBS 117625</strain>
    </source>
</reference>
<protein>
    <submittedName>
        <fullName evidence="1">Uncharacterized protein</fullName>
    </submittedName>
</protein>
<dbReference type="Proteomes" id="UP000325672">
    <property type="component" value="Unassembled WGS sequence"/>
</dbReference>
<gene>
    <name evidence="1" type="ORF">BDV38DRAFT_281443</name>
</gene>
<dbReference type="RefSeq" id="XP_031915349.1">
    <property type="nucleotide sequence ID" value="XM_032059551.1"/>
</dbReference>
<dbReference type="OrthoDB" id="4398229at2759"/>
<accession>A0A5N6SX84</accession>
<organism evidence="1 2">
    <name type="scientific">Aspergillus pseudotamarii</name>
    <dbReference type="NCBI Taxonomy" id="132259"/>
    <lineage>
        <taxon>Eukaryota</taxon>
        <taxon>Fungi</taxon>
        <taxon>Dikarya</taxon>
        <taxon>Ascomycota</taxon>
        <taxon>Pezizomycotina</taxon>
        <taxon>Eurotiomycetes</taxon>
        <taxon>Eurotiomycetidae</taxon>
        <taxon>Eurotiales</taxon>
        <taxon>Aspergillaceae</taxon>
        <taxon>Aspergillus</taxon>
        <taxon>Aspergillus subgen. Circumdati</taxon>
    </lineage>
</organism>
<evidence type="ECO:0000313" key="1">
    <source>
        <dbReference type="EMBL" id="KAE8139286.1"/>
    </source>
</evidence>
<dbReference type="GeneID" id="43643761"/>
<keyword evidence="2" id="KW-1185">Reference proteome</keyword>
<dbReference type="AlphaFoldDB" id="A0A5N6SX84"/>
<evidence type="ECO:0000313" key="2">
    <source>
        <dbReference type="Proteomes" id="UP000325672"/>
    </source>
</evidence>
<proteinExistence type="predicted"/>